<evidence type="ECO:0000256" key="13">
    <source>
        <dbReference type="ARBA" id="ARBA00049800"/>
    </source>
</evidence>
<dbReference type="PROSITE" id="PS51184">
    <property type="entry name" value="JMJC"/>
    <property type="match status" value="1"/>
</dbReference>
<evidence type="ECO:0000256" key="6">
    <source>
        <dbReference type="ARBA" id="ARBA00023002"/>
    </source>
</evidence>
<dbReference type="Proteomes" id="UP001186944">
    <property type="component" value="Unassembled WGS sequence"/>
</dbReference>
<evidence type="ECO:0000256" key="3">
    <source>
        <dbReference type="ARBA" id="ARBA00022723"/>
    </source>
</evidence>
<keyword evidence="11" id="KW-0539">Nucleus</keyword>
<dbReference type="EMBL" id="VSWD01000007">
    <property type="protein sequence ID" value="KAK3097213.1"/>
    <property type="molecule type" value="Genomic_DNA"/>
</dbReference>
<dbReference type="InterPro" id="IPR003347">
    <property type="entry name" value="JmjC_dom"/>
</dbReference>
<feature type="domain" description="JmjC" evidence="15">
    <location>
        <begin position="142"/>
        <end position="276"/>
    </location>
</feature>
<organism evidence="16 17">
    <name type="scientific">Pinctada imbricata</name>
    <name type="common">Atlantic pearl-oyster</name>
    <name type="synonym">Pinctada martensii</name>
    <dbReference type="NCBI Taxonomy" id="66713"/>
    <lineage>
        <taxon>Eukaryota</taxon>
        <taxon>Metazoa</taxon>
        <taxon>Spiralia</taxon>
        <taxon>Lophotrochozoa</taxon>
        <taxon>Mollusca</taxon>
        <taxon>Bivalvia</taxon>
        <taxon>Autobranchia</taxon>
        <taxon>Pteriomorphia</taxon>
        <taxon>Pterioida</taxon>
        <taxon>Pterioidea</taxon>
        <taxon>Pteriidae</taxon>
        <taxon>Pinctada</taxon>
    </lineage>
</organism>
<comment type="cofactor">
    <cofactor evidence="1">
        <name>Fe(2+)</name>
        <dbReference type="ChEBI" id="CHEBI:29033"/>
    </cofactor>
</comment>
<keyword evidence="12" id="KW-0131">Cell cycle</keyword>
<keyword evidence="6" id="KW-0560">Oxidoreductase</keyword>
<evidence type="ECO:0000256" key="12">
    <source>
        <dbReference type="ARBA" id="ARBA00023306"/>
    </source>
</evidence>
<keyword evidence="10" id="KW-0804">Transcription</keyword>
<sequence>MSKTSSDVTCKRMLEDSGEETVPSKYSKVEFDSVSDMPIDKDKEIQRVECPSLQKFKSLYMDQHIPVILTGMMDYWPARSSRPWSIERIRQVAGVRTVPIEIGSKYTEDSWTQTLMTVNDFIDKFILQSDNVGYLAQHQLFDQIPELRDDIVIPDYCFLESDDDVDINAWFGPKGTVSPLHYDPKHNLLAQVMGAKYIRLYSDSVSDMIYPHDDMLLCNTSKVDVENPDTTQFPKFKHAPYTECVLGSGEMLYIPPKYWHFVKSLSVSFSVSFWFH</sequence>
<keyword evidence="5" id="KW-0223">Dioxygenase</keyword>
<evidence type="ECO:0000256" key="1">
    <source>
        <dbReference type="ARBA" id="ARBA00001954"/>
    </source>
</evidence>
<evidence type="ECO:0000256" key="14">
    <source>
        <dbReference type="SAM" id="MobiDB-lite"/>
    </source>
</evidence>
<dbReference type="GO" id="GO:0010468">
    <property type="term" value="P:regulation of gene expression"/>
    <property type="evidence" value="ECO:0007669"/>
    <property type="project" value="UniProtKB-ARBA"/>
</dbReference>
<name>A0AA89BV58_PINIB</name>
<dbReference type="GO" id="GO:0003682">
    <property type="term" value="F:chromatin binding"/>
    <property type="evidence" value="ECO:0007669"/>
    <property type="project" value="UniProtKB-ARBA"/>
</dbReference>
<evidence type="ECO:0000256" key="5">
    <source>
        <dbReference type="ARBA" id="ARBA00022964"/>
    </source>
</evidence>
<dbReference type="GO" id="GO:0051864">
    <property type="term" value="F:histone H3K36 demethylase activity"/>
    <property type="evidence" value="ECO:0007669"/>
    <property type="project" value="TreeGrafter"/>
</dbReference>
<dbReference type="PANTHER" id="PTHR12461:SF106">
    <property type="entry name" value="BIFUNCTIONAL PEPTIDASE AND ARGINYL-HYDROXYLASE JMJD5"/>
    <property type="match status" value="1"/>
</dbReference>
<evidence type="ECO:0000256" key="10">
    <source>
        <dbReference type="ARBA" id="ARBA00023163"/>
    </source>
</evidence>
<evidence type="ECO:0000259" key="15">
    <source>
        <dbReference type="PROSITE" id="PS51184"/>
    </source>
</evidence>
<dbReference type="Pfam" id="PF13621">
    <property type="entry name" value="Cupin_8"/>
    <property type="match status" value="1"/>
</dbReference>
<evidence type="ECO:0000256" key="7">
    <source>
        <dbReference type="ARBA" id="ARBA00023004"/>
    </source>
</evidence>
<dbReference type="SUPFAM" id="SSF51197">
    <property type="entry name" value="Clavaminate synthase-like"/>
    <property type="match status" value="1"/>
</dbReference>
<evidence type="ECO:0000256" key="4">
    <source>
        <dbReference type="ARBA" id="ARBA00022853"/>
    </source>
</evidence>
<dbReference type="AlphaFoldDB" id="A0AA89BV58"/>
<dbReference type="GO" id="GO:0031648">
    <property type="term" value="P:protein destabilization"/>
    <property type="evidence" value="ECO:0007669"/>
    <property type="project" value="UniProtKB-ARBA"/>
</dbReference>
<dbReference type="InterPro" id="IPR041667">
    <property type="entry name" value="Cupin_8"/>
</dbReference>
<keyword evidence="17" id="KW-1185">Reference proteome</keyword>
<dbReference type="GO" id="GO:0005634">
    <property type="term" value="C:nucleus"/>
    <property type="evidence" value="ECO:0007669"/>
    <property type="project" value="UniProtKB-SubCell"/>
</dbReference>
<dbReference type="SMART" id="SM00558">
    <property type="entry name" value="JmjC"/>
    <property type="match status" value="1"/>
</dbReference>
<evidence type="ECO:0000313" key="16">
    <source>
        <dbReference type="EMBL" id="KAK3097213.1"/>
    </source>
</evidence>
<accession>A0AA89BV58</accession>
<dbReference type="GO" id="GO:0048511">
    <property type="term" value="P:rhythmic process"/>
    <property type="evidence" value="ECO:0007669"/>
    <property type="project" value="UniProtKB-KW"/>
</dbReference>
<gene>
    <name evidence="16" type="ORF">FSP39_007552</name>
</gene>
<dbReference type="GO" id="GO:0046872">
    <property type="term" value="F:metal ion binding"/>
    <property type="evidence" value="ECO:0007669"/>
    <property type="project" value="UniProtKB-KW"/>
</dbReference>
<dbReference type="Gene3D" id="2.60.120.650">
    <property type="entry name" value="Cupin"/>
    <property type="match status" value="1"/>
</dbReference>
<reference evidence="16" key="1">
    <citation type="submission" date="2019-08" db="EMBL/GenBank/DDBJ databases">
        <title>The improved chromosome-level genome for the pearl oyster Pinctada fucata martensii using PacBio sequencing and Hi-C.</title>
        <authorList>
            <person name="Zheng Z."/>
        </authorList>
    </citation>
    <scope>NUCLEOTIDE SEQUENCE</scope>
    <source>
        <strain evidence="16">ZZ-2019</strain>
        <tissue evidence="16">Adductor muscle</tissue>
    </source>
</reference>
<feature type="region of interest" description="Disordered" evidence="14">
    <location>
        <begin position="1"/>
        <end position="25"/>
    </location>
</feature>
<keyword evidence="3" id="KW-0479">Metal-binding</keyword>
<comment type="caution">
    <text evidence="16">The sequence shown here is derived from an EMBL/GenBank/DDBJ whole genome shotgun (WGS) entry which is preliminary data.</text>
</comment>
<evidence type="ECO:0000256" key="2">
    <source>
        <dbReference type="ARBA" id="ARBA00004123"/>
    </source>
</evidence>
<evidence type="ECO:0000256" key="11">
    <source>
        <dbReference type="ARBA" id="ARBA00023242"/>
    </source>
</evidence>
<evidence type="ECO:0000313" key="17">
    <source>
        <dbReference type="Proteomes" id="UP001186944"/>
    </source>
</evidence>
<comment type="subcellular location">
    <subcellularLocation>
        <location evidence="2">Nucleus</location>
    </subcellularLocation>
</comment>
<protein>
    <recommendedName>
        <fullName evidence="13">JmjC domain-containing protein 5</fullName>
    </recommendedName>
</protein>
<keyword evidence="8" id="KW-0805">Transcription regulation</keyword>
<proteinExistence type="predicted"/>
<keyword evidence="9" id="KW-0090">Biological rhythms</keyword>
<keyword evidence="7" id="KW-0408">Iron</keyword>
<evidence type="ECO:0000256" key="9">
    <source>
        <dbReference type="ARBA" id="ARBA00023108"/>
    </source>
</evidence>
<evidence type="ECO:0000256" key="8">
    <source>
        <dbReference type="ARBA" id="ARBA00023015"/>
    </source>
</evidence>
<keyword evidence="4" id="KW-0156">Chromatin regulator</keyword>
<dbReference type="PANTHER" id="PTHR12461">
    <property type="entry name" value="HYPOXIA-INDUCIBLE FACTOR 1 ALPHA INHIBITOR-RELATED"/>
    <property type="match status" value="1"/>
</dbReference>
<dbReference type="FunFam" id="2.60.120.650:FF:000019">
    <property type="entry name" value="Bifunctional peptidase and arginyl-hydroxylase JMJD5"/>
    <property type="match status" value="1"/>
</dbReference>